<evidence type="ECO:0000256" key="1">
    <source>
        <dbReference type="SAM" id="Coils"/>
    </source>
</evidence>
<reference evidence="3 4" key="1">
    <citation type="journal article" date="2015" name="Plant Cell">
        <title>Oil accumulation by the oleaginous diatom Fistulifera solaris as revealed by the genome and transcriptome.</title>
        <authorList>
            <person name="Tanaka T."/>
            <person name="Maeda Y."/>
            <person name="Veluchamy A."/>
            <person name="Tanaka M."/>
            <person name="Abida H."/>
            <person name="Marechal E."/>
            <person name="Bowler C."/>
            <person name="Muto M."/>
            <person name="Sunaga Y."/>
            <person name="Tanaka M."/>
            <person name="Yoshino T."/>
            <person name="Taniguchi T."/>
            <person name="Fukuda Y."/>
            <person name="Nemoto M."/>
            <person name="Matsumoto M."/>
            <person name="Wong P.S."/>
            <person name="Aburatani S."/>
            <person name="Fujibuchi W."/>
        </authorList>
    </citation>
    <scope>NUCLEOTIDE SEQUENCE [LARGE SCALE GENOMIC DNA]</scope>
    <source>
        <strain evidence="3 4">JPCC DA0580</strain>
    </source>
</reference>
<dbReference type="OrthoDB" id="49689at2759"/>
<accession>A0A1Z5KPT0</accession>
<feature type="compositionally biased region" description="Polar residues" evidence="2">
    <location>
        <begin position="666"/>
        <end position="679"/>
    </location>
</feature>
<feature type="compositionally biased region" description="Polar residues" evidence="2">
    <location>
        <begin position="568"/>
        <end position="580"/>
    </location>
</feature>
<feature type="compositionally biased region" description="Polar residues" evidence="2">
    <location>
        <begin position="457"/>
        <end position="483"/>
    </location>
</feature>
<protein>
    <submittedName>
        <fullName evidence="3">Uncharacterized protein</fullName>
    </submittedName>
</protein>
<feature type="region of interest" description="Disordered" evidence="2">
    <location>
        <begin position="1"/>
        <end position="78"/>
    </location>
</feature>
<feature type="compositionally biased region" description="Polar residues" evidence="2">
    <location>
        <begin position="411"/>
        <end position="441"/>
    </location>
</feature>
<evidence type="ECO:0000313" key="4">
    <source>
        <dbReference type="Proteomes" id="UP000198406"/>
    </source>
</evidence>
<name>A0A1Z5KPT0_FISSO</name>
<gene>
    <name evidence="3" type="ORF">FisN_16Lh286</name>
</gene>
<keyword evidence="1" id="KW-0175">Coiled coil</keyword>
<feature type="region of interest" description="Disordered" evidence="2">
    <location>
        <begin position="308"/>
        <end position="356"/>
    </location>
</feature>
<feature type="compositionally biased region" description="Polar residues" evidence="2">
    <location>
        <begin position="490"/>
        <end position="510"/>
    </location>
</feature>
<dbReference type="Proteomes" id="UP000198406">
    <property type="component" value="Unassembled WGS sequence"/>
</dbReference>
<feature type="region of interest" description="Disordered" evidence="2">
    <location>
        <begin position="865"/>
        <end position="900"/>
    </location>
</feature>
<feature type="compositionally biased region" description="Low complexity" evidence="2">
    <location>
        <begin position="540"/>
        <end position="554"/>
    </location>
</feature>
<proteinExistence type="predicted"/>
<dbReference type="InParanoid" id="A0A1Z5KPT0"/>
<feature type="compositionally biased region" description="Basic and acidic residues" evidence="2">
    <location>
        <begin position="179"/>
        <end position="197"/>
    </location>
</feature>
<feature type="region of interest" description="Disordered" evidence="2">
    <location>
        <begin position="389"/>
        <end position="603"/>
    </location>
</feature>
<evidence type="ECO:0000256" key="2">
    <source>
        <dbReference type="SAM" id="MobiDB-lite"/>
    </source>
</evidence>
<feature type="compositionally biased region" description="Polar residues" evidence="2">
    <location>
        <begin position="638"/>
        <end position="650"/>
    </location>
</feature>
<feature type="compositionally biased region" description="Basic and acidic residues" evidence="2">
    <location>
        <begin position="308"/>
        <end position="318"/>
    </location>
</feature>
<organism evidence="3 4">
    <name type="scientific">Fistulifera solaris</name>
    <name type="common">Oleaginous diatom</name>
    <dbReference type="NCBI Taxonomy" id="1519565"/>
    <lineage>
        <taxon>Eukaryota</taxon>
        <taxon>Sar</taxon>
        <taxon>Stramenopiles</taxon>
        <taxon>Ochrophyta</taxon>
        <taxon>Bacillariophyta</taxon>
        <taxon>Bacillariophyceae</taxon>
        <taxon>Bacillariophycidae</taxon>
        <taxon>Naviculales</taxon>
        <taxon>Naviculaceae</taxon>
        <taxon>Fistulifera</taxon>
    </lineage>
</organism>
<feature type="region of interest" description="Disordered" evidence="2">
    <location>
        <begin position="984"/>
        <end position="1026"/>
    </location>
</feature>
<feature type="region of interest" description="Disordered" evidence="2">
    <location>
        <begin position="179"/>
        <end position="209"/>
    </location>
</feature>
<comment type="caution">
    <text evidence="3">The sequence shown here is derived from an EMBL/GenBank/DDBJ whole genome shotgun (WGS) entry which is preliminary data.</text>
</comment>
<feature type="compositionally biased region" description="Basic and acidic residues" evidence="2">
    <location>
        <begin position="879"/>
        <end position="900"/>
    </location>
</feature>
<sequence length="1481" mass="162002">MDTSDENRGTPVIAEVRRQSDQGVLRNSMQNVTGQRDTKRRKTLSGALPKSRSVEDSESQFPRPEEVVISPPRKTPSKHRISLGAAHAYYFKSTSKTPFQKDTSFQGLNESIDRNTGDVTANVAELSFLSLAGSTGSGSSANDTLNQSVLSDTTELTASNFILASSSRQRLAEFSKLAAERKQHNEKNDTVELKENEPSGGTSVPPLPADINKADSSDAVIMEVQAPSSETVLKEVVGIAGPLSDVRKETIDVRRFSMGTASALHHVPSPVVVGRKSWHGTPGTVDVNSSVQKYKELAASMKQVRLARDQQRQEEVKTRLSMSNMSRMTDRSDFMSNTSFLSTPSESSSSGSRGDATIDLSRKVEVSDLGSRTLDDLFEGVVPASASRSFASTTKEAILAPPTSESDHSESGVSDVSPQNTPNASLQPASAQKVLTPTKLSASPRRIANPMSIDSPARNTRSATKNDMYTSSMSQASMNSTPCSGGDDNSVFSPLKTASTQRVLTPTRLSASPRRIANPMRIDSPAPNTRSASKNDMNTSASSQASVDSSPTSSEGVKANVLSPFKPPSTQKVLTPTKLSASPRRIANPMSIDSPARNTRSATKTEINASSLGQVFMDNTMATDEVALPGTLSPFKSASAQKTLTPTKLSASPRRIANPMSIDSPARNTRSATNTSSKSPLKADSNPEPFIQDESHGLDDLTPARNNRTNALTEELHVSIGSKKHQASVIHSSLRKHGSARKKGDAVRHVEFGSPEFVEFNKSSPSMNLTPMPAKKLKVAEVLPEDTVEIEADMNALLNGVPPQSGFYMSSPSIGMKVDSAKNAQESGCDMSLESLSESKEQETVQLEMNMDELLQDHCLEKDDLNKDNAHDATSVSGKESEHGITENSHDMNDSGMDDRDVSRHNTVALEANMSDLLKFNVFLEGEAPPHEKSHILSRSPDHGVSAGVQDDSRMQLEEENTVELEMNMSALLMATEFDLEASMNASPKTARSRRQRSSISSRRFSLAPEPRLSLSNDGQIIDPGDGEKVALSLAEQEESTPSSIEMPLTWKDVFSALSLDFEKTPCSSDFLKEVTGLLRDAEYGVTLNAVYSQVVDHIKETTDPPLDDQIKLVSGNLQRALNSGKKHKYKMLVQRVQANELKRWTNWLISVADTLAVPLNDLYSELLQKVHVIDKNCSWVEESLLLLSSLEQRAALRARKRSLSQRKHLVDKLQVEVSKLQEELSNAKEALDGKDRLYKLSLNVTNEDAKRRALVEKRDLCRPRAESLARMYSYAKGMHRWKAPAISERELTFQYVGLTTDACVALTFTISKLGEVKCLAEPVSAIAESTRNFQCLRVPLLSPFVKARVQSLCKEWSGKALQHTSQISEALRHFQWQMGRLEQTAMELLVLRRRHGAFLTSNDGDVLTFKVEVDFSESPSKLSASFELTIDYPFAPMNVILNTFEGSVDIEKIRALLIKNAKPGFGYLSRTCDVISACVR</sequence>
<feature type="coiled-coil region" evidence="1">
    <location>
        <begin position="1204"/>
        <end position="1238"/>
    </location>
</feature>
<evidence type="ECO:0000313" key="3">
    <source>
        <dbReference type="EMBL" id="GAX28011.1"/>
    </source>
</evidence>
<feature type="compositionally biased region" description="Low complexity" evidence="2">
    <location>
        <begin position="336"/>
        <end position="352"/>
    </location>
</feature>
<feature type="region of interest" description="Disordered" evidence="2">
    <location>
        <begin position="638"/>
        <end position="705"/>
    </location>
</feature>
<feature type="compositionally biased region" description="Polar residues" evidence="2">
    <location>
        <begin position="21"/>
        <end position="35"/>
    </location>
</feature>
<feature type="compositionally biased region" description="Polar residues" evidence="2">
    <location>
        <begin position="526"/>
        <end position="539"/>
    </location>
</feature>
<dbReference type="EMBL" id="BDSP01000263">
    <property type="protein sequence ID" value="GAX28011.1"/>
    <property type="molecule type" value="Genomic_DNA"/>
</dbReference>
<keyword evidence="4" id="KW-1185">Reference proteome</keyword>